<dbReference type="AlphaFoldDB" id="A0A7C5ENN3"/>
<comment type="caution">
    <text evidence="3">The sequence shown here is derived from an EMBL/GenBank/DDBJ whole genome shotgun (WGS) entry which is preliminary data.</text>
</comment>
<keyword evidence="2" id="KW-0732">Signal</keyword>
<protein>
    <recommendedName>
        <fullName evidence="4">TIGR02186 family protein</fullName>
    </recommendedName>
</protein>
<feature type="chain" id="PRO_5028407375" description="TIGR02186 family protein" evidence="2">
    <location>
        <begin position="24"/>
        <end position="271"/>
    </location>
</feature>
<accession>A0A7C5ENN3</accession>
<gene>
    <name evidence="3" type="ORF">ENW48_09930</name>
</gene>
<evidence type="ECO:0000313" key="3">
    <source>
        <dbReference type="EMBL" id="HGZ12519.1"/>
    </source>
</evidence>
<reference evidence="3" key="1">
    <citation type="journal article" date="2020" name="mSystems">
        <title>Genome- and Community-Level Interaction Insights into Carbon Utilization and Element Cycling Functions of Hydrothermarchaeota in Hydrothermal Sediment.</title>
        <authorList>
            <person name="Zhou Z."/>
            <person name="Liu Y."/>
            <person name="Xu W."/>
            <person name="Pan J."/>
            <person name="Luo Z.H."/>
            <person name="Li M."/>
        </authorList>
    </citation>
    <scope>NUCLEOTIDE SEQUENCE [LARGE SCALE GENOMIC DNA]</scope>
    <source>
        <strain evidence="3">SpSt-853</strain>
    </source>
</reference>
<feature type="signal peptide" evidence="2">
    <location>
        <begin position="1"/>
        <end position="23"/>
    </location>
</feature>
<keyword evidence="1" id="KW-1133">Transmembrane helix</keyword>
<sequence length="271" mass="30120">MKGGLRLLLALGLAAALGQPAGAITPEAKEKIVTAASKNLIEIGLTYRGDQIYFFGVNPVPGADLIIRLTAEKDEEIKLSVKGRVGPFWMTVKQYDVTGAPFMYKIHANKPIREIISPETAKELEIGYEAIYHRLKFTLARGSEPDTLAEKEKEKREVFRGLIKIKEKANLYNIVEVPERLEIPDGKLYKHYFRFPPAATEGKYQVETFAFLKGELVGYGKDVIEIKKVGLEQWLTETSQNSPVFFGIMAVLVAVVAGLGVGMIFRKGGHH</sequence>
<proteinExistence type="predicted"/>
<organism evidence="3">
    <name type="scientific">Desulfobacca acetoxidans</name>
    <dbReference type="NCBI Taxonomy" id="60893"/>
    <lineage>
        <taxon>Bacteria</taxon>
        <taxon>Pseudomonadati</taxon>
        <taxon>Thermodesulfobacteriota</taxon>
        <taxon>Desulfobaccia</taxon>
        <taxon>Desulfobaccales</taxon>
        <taxon>Desulfobaccaceae</taxon>
        <taxon>Desulfobacca</taxon>
    </lineage>
</organism>
<dbReference type="Pfam" id="PF09608">
    <property type="entry name" value="Alph_Pro_TM"/>
    <property type="match status" value="1"/>
</dbReference>
<evidence type="ECO:0000256" key="1">
    <source>
        <dbReference type="SAM" id="Phobius"/>
    </source>
</evidence>
<keyword evidence="1" id="KW-0812">Transmembrane</keyword>
<name>A0A7C5ENN3_9BACT</name>
<evidence type="ECO:0008006" key="4">
    <source>
        <dbReference type="Google" id="ProtNLM"/>
    </source>
</evidence>
<keyword evidence="1" id="KW-0472">Membrane</keyword>
<evidence type="ECO:0000256" key="2">
    <source>
        <dbReference type="SAM" id="SignalP"/>
    </source>
</evidence>
<dbReference type="InterPro" id="IPR019088">
    <property type="entry name" value="CHP02186-rel_TM"/>
</dbReference>
<feature type="transmembrane region" description="Helical" evidence="1">
    <location>
        <begin position="244"/>
        <end position="265"/>
    </location>
</feature>
<dbReference type="EMBL" id="DTKJ01000066">
    <property type="protein sequence ID" value="HGZ12519.1"/>
    <property type="molecule type" value="Genomic_DNA"/>
</dbReference>